<dbReference type="KEGG" id="aace:A0U92_04585"/>
<organism evidence="2 3">
    <name type="scientific">Acetobacter aceti</name>
    <dbReference type="NCBI Taxonomy" id="435"/>
    <lineage>
        <taxon>Bacteria</taxon>
        <taxon>Pseudomonadati</taxon>
        <taxon>Pseudomonadota</taxon>
        <taxon>Alphaproteobacteria</taxon>
        <taxon>Acetobacterales</taxon>
        <taxon>Acetobacteraceae</taxon>
        <taxon>Acetobacter</taxon>
        <taxon>Acetobacter subgen. Acetobacter</taxon>
    </lineage>
</organism>
<evidence type="ECO:0000313" key="3">
    <source>
        <dbReference type="Proteomes" id="UP000188937"/>
    </source>
</evidence>
<dbReference type="PROSITE" id="PS50263">
    <property type="entry name" value="CN_HYDROLASE"/>
    <property type="match status" value="1"/>
</dbReference>
<keyword evidence="3" id="KW-1185">Reference proteome</keyword>
<dbReference type="eggNOG" id="COG0388">
    <property type="taxonomic scope" value="Bacteria"/>
</dbReference>
<dbReference type="Proteomes" id="UP000188937">
    <property type="component" value="Chromosome"/>
</dbReference>
<dbReference type="AlphaFoldDB" id="A0A1U9KEK6"/>
<gene>
    <name evidence="2" type="ORF">A0U92_04585</name>
</gene>
<dbReference type="SUPFAM" id="SSF56317">
    <property type="entry name" value="Carbon-nitrogen hydrolase"/>
    <property type="match status" value="1"/>
</dbReference>
<reference evidence="2 3" key="1">
    <citation type="submission" date="2016-03" db="EMBL/GenBank/DDBJ databases">
        <title>Acetic acid bacteria sequencing.</title>
        <authorList>
            <person name="Brandt J."/>
            <person name="Jakob F."/>
            <person name="Vogel R.F."/>
        </authorList>
    </citation>
    <scope>NUCLEOTIDE SEQUENCE [LARGE SCALE GENOMIC DNA]</scope>
    <source>
        <strain evidence="2 3">TMW2.1153</strain>
    </source>
</reference>
<dbReference type="RefSeq" id="WP_077812209.1">
    <property type="nucleotide sequence ID" value="NZ_CP014692.1"/>
</dbReference>
<dbReference type="PANTHER" id="PTHR23088:SF50">
    <property type="entry name" value="HYDROLASE YHCX"/>
    <property type="match status" value="1"/>
</dbReference>
<dbReference type="GO" id="GO:0016787">
    <property type="term" value="F:hydrolase activity"/>
    <property type="evidence" value="ECO:0007669"/>
    <property type="project" value="UniProtKB-KW"/>
</dbReference>
<dbReference type="STRING" id="435.A0U92_04585"/>
<dbReference type="InterPro" id="IPR003010">
    <property type="entry name" value="C-N_Hydrolase"/>
</dbReference>
<dbReference type="OrthoDB" id="9811121at2"/>
<name>A0A1U9KEK6_ACEAC</name>
<dbReference type="Gene3D" id="3.60.110.10">
    <property type="entry name" value="Carbon-nitrogen hydrolase"/>
    <property type="match status" value="1"/>
</dbReference>
<sequence>MNKPLRLGVLAWKVAKISSLDDYASHLDHLVAEGAAQADLLLMPEYSCMEAAAAVTKEPDPSAELDAMCAHSDAILAIMREAAKKHSVWLMPGTLPRPEAAGVRNRAPLIAPDGSVAFQDKHVMTRFETESWGVKAGDTPGVFETPWGFIGTSVCYDSEFPMLARSQVEAGAWLILVPTCTDSMHGFNRVKISAQARALENQCFVAVSPTVGDAPWLATLDENHGCAGVYGPVDRGFPDDGVIAEGALDQGGWIFVTLTPDRLDEVRENGAVRNCRDWPSVVPPAGSNPFSKV</sequence>
<dbReference type="PANTHER" id="PTHR23088">
    <property type="entry name" value="NITRILASE-RELATED"/>
    <property type="match status" value="1"/>
</dbReference>
<evidence type="ECO:0000313" key="2">
    <source>
        <dbReference type="EMBL" id="AQS84167.1"/>
    </source>
</evidence>
<dbReference type="CDD" id="cd07574">
    <property type="entry name" value="nitrilase_Rim1_like"/>
    <property type="match status" value="1"/>
</dbReference>
<keyword evidence="2" id="KW-0378">Hydrolase</keyword>
<proteinExistence type="predicted"/>
<dbReference type="Pfam" id="PF00795">
    <property type="entry name" value="CN_hydrolase"/>
    <property type="match status" value="1"/>
</dbReference>
<protein>
    <submittedName>
        <fullName evidence="2">Carbon-nitrogen hydrolase</fullName>
    </submittedName>
</protein>
<dbReference type="EMBL" id="CP014692">
    <property type="protein sequence ID" value="AQS84167.1"/>
    <property type="molecule type" value="Genomic_DNA"/>
</dbReference>
<feature type="domain" description="CN hydrolase" evidence="1">
    <location>
        <begin position="1"/>
        <end position="260"/>
    </location>
</feature>
<dbReference type="InterPro" id="IPR036526">
    <property type="entry name" value="C-N_Hydrolase_sf"/>
</dbReference>
<accession>A0A1U9KEK6</accession>
<evidence type="ECO:0000259" key="1">
    <source>
        <dbReference type="PROSITE" id="PS50263"/>
    </source>
</evidence>